<evidence type="ECO:0000313" key="3">
    <source>
        <dbReference type="EMBL" id="KAF5369995.1"/>
    </source>
</evidence>
<dbReference type="Gene3D" id="2.40.40.10">
    <property type="entry name" value="RlpA-like domain"/>
    <property type="match status" value="1"/>
</dbReference>
<organism evidence="3 4">
    <name type="scientific">Tetrapyrgos nigripes</name>
    <dbReference type="NCBI Taxonomy" id="182062"/>
    <lineage>
        <taxon>Eukaryota</taxon>
        <taxon>Fungi</taxon>
        <taxon>Dikarya</taxon>
        <taxon>Basidiomycota</taxon>
        <taxon>Agaricomycotina</taxon>
        <taxon>Agaricomycetes</taxon>
        <taxon>Agaricomycetidae</taxon>
        <taxon>Agaricales</taxon>
        <taxon>Marasmiineae</taxon>
        <taxon>Marasmiaceae</taxon>
        <taxon>Tetrapyrgos</taxon>
    </lineage>
</organism>
<sequence length="243" mass="26674">MFSKNALLFSLLPLLAIVHNAFGASVLPHVPGRDAYAKPHSLGSSYSFDARDGWMAVNATTFQNSQRRDAQSYSNSTLATRASKKDLKNPKKAFTKGKDIKAMIKASATAAVDWIKVGLKAIGVTEEVKITWYTGSDLLNPSCWDEQSWAPTDDSFICALTLDGWVNKPACFKFLEVCNGPHICIFVRVVDTCAGCESGSKHVDLTKGAFSRLANLDDGVLMVNMRLASDPDIWIPEFWGPRH</sequence>
<keyword evidence="1 2" id="KW-0732">Signal</keyword>
<dbReference type="CDD" id="cd22191">
    <property type="entry name" value="DPBB_RlpA_EXP_N-like"/>
    <property type="match status" value="1"/>
</dbReference>
<protein>
    <recommendedName>
        <fullName evidence="5">RlpA-like protein double-psi beta-barrel domain-containing protein</fullName>
    </recommendedName>
</protein>
<name>A0A8H5LU14_9AGAR</name>
<reference evidence="3 4" key="1">
    <citation type="journal article" date="2020" name="ISME J.">
        <title>Uncovering the hidden diversity of litter-decomposition mechanisms in mushroom-forming fungi.</title>
        <authorList>
            <person name="Floudas D."/>
            <person name="Bentzer J."/>
            <person name="Ahren D."/>
            <person name="Johansson T."/>
            <person name="Persson P."/>
            <person name="Tunlid A."/>
        </authorList>
    </citation>
    <scope>NUCLEOTIDE SEQUENCE [LARGE SCALE GENOMIC DNA]</scope>
    <source>
        <strain evidence="3 4">CBS 291.85</strain>
    </source>
</reference>
<dbReference type="AlphaFoldDB" id="A0A8H5LU14"/>
<evidence type="ECO:0000313" key="4">
    <source>
        <dbReference type="Proteomes" id="UP000559256"/>
    </source>
</evidence>
<dbReference type="SUPFAM" id="SSF50685">
    <property type="entry name" value="Barwin-like endoglucanases"/>
    <property type="match status" value="1"/>
</dbReference>
<dbReference type="PANTHER" id="PTHR31836">
    <property type="match status" value="1"/>
</dbReference>
<evidence type="ECO:0000256" key="1">
    <source>
        <dbReference type="ARBA" id="ARBA00022729"/>
    </source>
</evidence>
<dbReference type="Proteomes" id="UP000559256">
    <property type="component" value="Unassembled WGS sequence"/>
</dbReference>
<dbReference type="OrthoDB" id="406505at2759"/>
<gene>
    <name evidence="3" type="ORF">D9758_001146</name>
</gene>
<keyword evidence="4" id="KW-1185">Reference proteome</keyword>
<accession>A0A8H5LU14</accession>
<dbReference type="EMBL" id="JAACJM010000012">
    <property type="protein sequence ID" value="KAF5369995.1"/>
    <property type="molecule type" value="Genomic_DNA"/>
</dbReference>
<dbReference type="InterPro" id="IPR051477">
    <property type="entry name" value="Expansin_CellWall"/>
</dbReference>
<dbReference type="InterPro" id="IPR036908">
    <property type="entry name" value="RlpA-like_sf"/>
</dbReference>
<feature type="chain" id="PRO_5034998021" description="RlpA-like protein double-psi beta-barrel domain-containing protein" evidence="2">
    <location>
        <begin position="24"/>
        <end position="243"/>
    </location>
</feature>
<comment type="caution">
    <text evidence="3">The sequence shown here is derived from an EMBL/GenBank/DDBJ whole genome shotgun (WGS) entry which is preliminary data.</text>
</comment>
<proteinExistence type="predicted"/>
<dbReference type="PANTHER" id="PTHR31836:SF22">
    <property type="entry name" value="RLPA-LIKE PROTEIN DOUBLE-PSI BETA-BARREL DOMAIN-CONTAINING PROTEIN"/>
    <property type="match status" value="1"/>
</dbReference>
<evidence type="ECO:0000256" key="2">
    <source>
        <dbReference type="SAM" id="SignalP"/>
    </source>
</evidence>
<feature type="signal peptide" evidence="2">
    <location>
        <begin position="1"/>
        <end position="23"/>
    </location>
</feature>
<evidence type="ECO:0008006" key="5">
    <source>
        <dbReference type="Google" id="ProtNLM"/>
    </source>
</evidence>